<dbReference type="AlphaFoldDB" id="A0A391NY47"/>
<evidence type="ECO:0000313" key="1">
    <source>
        <dbReference type="EMBL" id="GCA66031.1"/>
    </source>
</evidence>
<gene>
    <name evidence="1" type="ORF">KGMB01110_04670</name>
</gene>
<organism evidence="1 2">
    <name type="scientific">Mediterraneibacter butyricigenes</name>
    <dbReference type="NCBI Taxonomy" id="2316025"/>
    <lineage>
        <taxon>Bacteria</taxon>
        <taxon>Bacillati</taxon>
        <taxon>Bacillota</taxon>
        <taxon>Clostridia</taxon>
        <taxon>Lachnospirales</taxon>
        <taxon>Lachnospiraceae</taxon>
        <taxon>Mediterraneibacter</taxon>
    </lineage>
</organism>
<evidence type="ECO:0000313" key="2">
    <source>
        <dbReference type="Proteomes" id="UP000265643"/>
    </source>
</evidence>
<keyword evidence="2" id="KW-1185">Reference proteome</keyword>
<evidence type="ECO:0008006" key="3">
    <source>
        <dbReference type="Google" id="ProtNLM"/>
    </source>
</evidence>
<proteinExistence type="predicted"/>
<dbReference type="Proteomes" id="UP000265643">
    <property type="component" value="Unassembled WGS sequence"/>
</dbReference>
<protein>
    <recommendedName>
        <fullName evidence="3">DUF551 domain-containing protein</fullName>
    </recommendedName>
</protein>
<name>A0A391NY47_9FIRM</name>
<sequence>MGKVDEYTSGRMQGLLRARDLVKAWMPLPEPYREVTDEENLESRK</sequence>
<comment type="caution">
    <text evidence="1">The sequence shown here is derived from an EMBL/GenBank/DDBJ whole genome shotgun (WGS) entry which is preliminary data.</text>
</comment>
<dbReference type="EMBL" id="BHGK01000001">
    <property type="protein sequence ID" value="GCA66031.1"/>
    <property type="molecule type" value="Genomic_DNA"/>
</dbReference>
<dbReference type="RefSeq" id="WP_156085429.1">
    <property type="nucleotide sequence ID" value="NZ_BHGK01000001.1"/>
</dbReference>
<reference evidence="2" key="1">
    <citation type="submission" date="2018-09" db="EMBL/GenBank/DDBJ databases">
        <title>Draft Genome Sequence of Mediterraneibacter sp. KCTC 15684.</title>
        <authorList>
            <person name="Kim J.S."/>
            <person name="Han K.I."/>
            <person name="Suh M.K."/>
            <person name="Lee K.C."/>
            <person name="Eom M.K."/>
            <person name="Lee J.H."/>
            <person name="Park S.H."/>
            <person name="Kang S.W."/>
            <person name="Park J.E."/>
            <person name="Oh B.S."/>
            <person name="Yu S.Y."/>
            <person name="Choi S.H."/>
            <person name="Lee D.H."/>
            <person name="Yoon H."/>
            <person name="Kim B."/>
            <person name="Yang S.J."/>
            <person name="Lee J.S."/>
        </authorList>
    </citation>
    <scope>NUCLEOTIDE SEQUENCE [LARGE SCALE GENOMIC DNA]</scope>
    <source>
        <strain evidence="2">KCTC 15684</strain>
    </source>
</reference>
<accession>A0A391NY47</accession>